<dbReference type="GO" id="GO:0006537">
    <property type="term" value="P:glutamate biosynthetic process"/>
    <property type="evidence" value="ECO:0007669"/>
    <property type="project" value="UniProtKB-KW"/>
</dbReference>
<reference evidence="5 6" key="1">
    <citation type="journal article" date="2020" name="Nat. Commun.">
        <title>The structures of two archaeal type IV pili illuminate evolutionary relationships.</title>
        <authorList>
            <person name="Wang F."/>
            <person name="Baquero D.P."/>
            <person name="Su Z."/>
            <person name="Beltran L.C."/>
            <person name="Prangishvili D."/>
            <person name="Krupovic M."/>
            <person name="Egelman E.H."/>
        </authorList>
    </citation>
    <scope>NUCLEOTIDE SEQUENCE [LARGE SCALE GENOMIC DNA]</scope>
    <source>
        <strain evidence="5 6">2GA</strain>
    </source>
</reference>
<name>A0A7L4P5D0_9CREN</name>
<dbReference type="PANTHER" id="PTHR43819:SF1">
    <property type="entry name" value="ARCHAEAL-TYPE GLUTAMATE SYNTHASE [NADPH]"/>
    <property type="match status" value="1"/>
</dbReference>
<dbReference type="GO" id="GO:0004355">
    <property type="term" value="F:glutamate synthase (NADPH) activity"/>
    <property type="evidence" value="ECO:0007669"/>
    <property type="project" value="UniProtKB-EC"/>
</dbReference>
<dbReference type="OMA" id="VNIKIGQ"/>
<keyword evidence="3" id="KW-0288">FMN</keyword>
<keyword evidence="6" id="KW-1185">Reference proteome</keyword>
<feature type="domain" description="Glutamate synthase" evidence="4">
    <location>
        <begin position="86"/>
        <end position="386"/>
    </location>
</feature>
<dbReference type="Proteomes" id="UP000554766">
    <property type="component" value="Unassembled WGS sequence"/>
</dbReference>
<dbReference type="EMBL" id="JAAVJF010000001">
    <property type="protein sequence ID" value="NYR14388.1"/>
    <property type="molecule type" value="Genomic_DNA"/>
</dbReference>
<dbReference type="Pfam" id="PF01645">
    <property type="entry name" value="Glu_synthase"/>
    <property type="match status" value="2"/>
</dbReference>
<keyword evidence="3" id="KW-0521">NADP</keyword>
<dbReference type="SUPFAM" id="SSF51395">
    <property type="entry name" value="FMN-linked oxidoreductases"/>
    <property type="match status" value="2"/>
</dbReference>
<evidence type="ECO:0000256" key="2">
    <source>
        <dbReference type="ARBA" id="ARBA00023002"/>
    </source>
</evidence>
<keyword evidence="2 3" id="KW-0560">Oxidoreductase</keyword>
<organism evidence="5 6">
    <name type="scientific">Pyrobaculum arsenaticum</name>
    <dbReference type="NCBI Taxonomy" id="121277"/>
    <lineage>
        <taxon>Archaea</taxon>
        <taxon>Thermoproteota</taxon>
        <taxon>Thermoprotei</taxon>
        <taxon>Thermoproteales</taxon>
        <taxon>Thermoproteaceae</taxon>
        <taxon>Pyrobaculum</taxon>
    </lineage>
</organism>
<comment type="caution">
    <text evidence="5">The sequence shown here is derived from an EMBL/GenBank/DDBJ whole genome shotgun (WGS) entry which is preliminary data.</text>
</comment>
<comment type="catalytic activity">
    <reaction evidence="3">
        <text>2 L-glutamate + NADP(+) = L-glutamine + 2-oxoglutarate + NADPH + H(+)</text>
        <dbReference type="Rhea" id="RHEA:15501"/>
        <dbReference type="ChEBI" id="CHEBI:15378"/>
        <dbReference type="ChEBI" id="CHEBI:16810"/>
        <dbReference type="ChEBI" id="CHEBI:29985"/>
        <dbReference type="ChEBI" id="CHEBI:57783"/>
        <dbReference type="ChEBI" id="CHEBI:58349"/>
        <dbReference type="ChEBI" id="CHEBI:58359"/>
        <dbReference type="EC" id="1.4.1.13"/>
    </reaction>
</comment>
<keyword evidence="3" id="KW-0028">Amino-acid biosynthesis</keyword>
<evidence type="ECO:0000259" key="4">
    <source>
        <dbReference type="Pfam" id="PF01645"/>
    </source>
</evidence>
<dbReference type="PANTHER" id="PTHR43819">
    <property type="entry name" value="ARCHAEAL-TYPE GLUTAMATE SYNTHASE [NADPH]"/>
    <property type="match status" value="1"/>
</dbReference>
<gene>
    <name evidence="5" type="ORF">HC235_00055</name>
</gene>
<dbReference type="Gene3D" id="3.20.20.70">
    <property type="entry name" value="Aldolase class I"/>
    <property type="match status" value="2"/>
</dbReference>
<accession>A0A7L4P5D0</accession>
<dbReference type="GeneID" id="5055487"/>
<keyword evidence="3" id="KW-0314">Glutamate biosynthesis</keyword>
<dbReference type="PIRSF" id="PIRSF006429">
    <property type="entry name" value="GOGAT_lg_2"/>
    <property type="match status" value="1"/>
</dbReference>
<feature type="domain" description="Glutamate synthase" evidence="4">
    <location>
        <begin position="565"/>
        <end position="609"/>
    </location>
</feature>
<evidence type="ECO:0000313" key="5">
    <source>
        <dbReference type="EMBL" id="NYR14388.1"/>
    </source>
</evidence>
<dbReference type="CDD" id="cd02808">
    <property type="entry name" value="GltS_FMN"/>
    <property type="match status" value="1"/>
</dbReference>
<dbReference type="InterPro" id="IPR002932">
    <property type="entry name" value="Glu_synthdom"/>
</dbReference>
<dbReference type="PIRSF" id="PIRSF500061">
    <property type="entry name" value="GOGAT_lg2_archl"/>
    <property type="match status" value="1"/>
</dbReference>
<keyword evidence="3" id="KW-0285">Flavoprotein</keyword>
<dbReference type="InterPro" id="IPR043578">
    <property type="entry name" value="GltB_archl_type"/>
</dbReference>
<dbReference type="RefSeq" id="WP_011900586.1">
    <property type="nucleotide sequence ID" value="NZ_JAAVJF010000001.1"/>
</dbReference>
<comment type="similarity">
    <text evidence="1 3">Belongs to the glutamate synthase family.</text>
</comment>
<comment type="cofactor">
    <cofactor evidence="3">
        <name>FMN</name>
        <dbReference type="ChEBI" id="CHEBI:58210"/>
    </cofactor>
</comment>
<evidence type="ECO:0000256" key="3">
    <source>
        <dbReference type="PIRNR" id="PIRNR006429"/>
    </source>
</evidence>
<dbReference type="InterPro" id="IPR013785">
    <property type="entry name" value="Aldolase_TIM"/>
</dbReference>
<evidence type="ECO:0000256" key="1">
    <source>
        <dbReference type="ARBA" id="ARBA00009716"/>
    </source>
</evidence>
<dbReference type="EC" id="1.4.1.13" evidence="3"/>
<proteinExistence type="inferred from homology"/>
<protein>
    <recommendedName>
        <fullName evidence="3">Archaeal glutamate synthase [NADPH]</fullName>
        <ecNumber evidence="3">1.4.1.13</ecNumber>
    </recommendedName>
</protein>
<evidence type="ECO:0000313" key="6">
    <source>
        <dbReference type="Proteomes" id="UP000554766"/>
    </source>
</evidence>
<dbReference type="InterPro" id="IPR024188">
    <property type="entry name" value="GltB"/>
</dbReference>
<dbReference type="AlphaFoldDB" id="A0A7L4P5D0"/>
<sequence>MRLWNIYLKPAVHRVPEFWSHEKIEYIRRSSQEGIPPYALEEAPSKIGRLLDRLVFKDLRPREVNELLKKADGLDVDVGLDFFGTRLTAPIYLGDMSFGALSGNPNIAIAKVSTEEGMVAGIGEGGLHPEVAKYRNIVVQWASARFGMDMALLRAGLAVNIKIGQGAKPGIGGHLPGIKVTKIIAELRKIPEGSEALSPAPHHDIYSIEDLAQRVKALRDLTGKPVLVKVAAVNKIMYVAVGVSRSTAEGIIIDGAGAGTGATPISVRNHLGIPIDYAIPVVDKWLRENGARSNFLVIGGGMLYSASDIAKLIALGADMANIGTAALLSFGCIMCHSCHTGGCPTSLTNMIGARPDLDIEWASAMLRRYLRALRLGLKAILYSLGMDSLKELAGRRDLLGLYYADEAVASTIGVDLMAEGEIAYFQEYAPTMPREVYEEGKVPIIGMGGVVPGYTYPARRPLDLLRIEAAQVTHPSVDPYREEVDVRVYVNGFSYDTPIVVPGLERAAVMAGYALGALVDGAGCPEPEYCLSTLPHVRLPPSRDIEPREGIVIIDERLKGDAWLEEAVALLDEKARQAGIREKMTIIAAGRLSSGADVYKLAALGADLVEPREAFELLASRQAPSYAAKRRWYENLISVLTKELKLAMGAGGITDYYHMVGNKDLLRSLDGRIAARLNVPVAGN</sequence>